<keyword evidence="9" id="KW-0238">DNA-binding</keyword>
<evidence type="ECO:0000313" key="15">
    <source>
        <dbReference type="Proteomes" id="UP001300012"/>
    </source>
</evidence>
<evidence type="ECO:0000256" key="5">
    <source>
        <dbReference type="ARBA" id="ARBA00022679"/>
    </source>
</evidence>
<name>A0ABT1YKG2_9BACL</name>
<evidence type="ECO:0000256" key="3">
    <source>
        <dbReference type="ARBA" id="ARBA00021035"/>
    </source>
</evidence>
<dbReference type="PIRSF" id="PIRSF000804">
    <property type="entry name" value="DNA_pol_III_b"/>
    <property type="match status" value="1"/>
</dbReference>
<evidence type="ECO:0000259" key="13">
    <source>
        <dbReference type="Pfam" id="PF02768"/>
    </source>
</evidence>
<comment type="subunit">
    <text evidence="10">Forms a ring-shaped head-to-tail homodimer around DNA.</text>
</comment>
<accession>A0ABT1YKG2</accession>
<evidence type="ECO:0000256" key="10">
    <source>
        <dbReference type="PIRNR" id="PIRNR000804"/>
    </source>
</evidence>
<evidence type="ECO:0000313" key="14">
    <source>
        <dbReference type="EMBL" id="MCR8633462.1"/>
    </source>
</evidence>
<keyword evidence="5 10" id="KW-0808">Transferase</keyword>
<dbReference type="InterPro" id="IPR022635">
    <property type="entry name" value="DNA_polIII_beta_C"/>
</dbReference>
<dbReference type="PANTHER" id="PTHR30478">
    <property type="entry name" value="DNA POLYMERASE III SUBUNIT BETA"/>
    <property type="match status" value="1"/>
</dbReference>
<evidence type="ECO:0000256" key="1">
    <source>
        <dbReference type="ARBA" id="ARBA00004496"/>
    </source>
</evidence>
<organism evidence="14 15">
    <name type="scientific">Paenibacillus radicis</name>
    <name type="common">ex Xue et al. 2023</name>
    <dbReference type="NCBI Taxonomy" id="2972489"/>
    <lineage>
        <taxon>Bacteria</taxon>
        <taxon>Bacillati</taxon>
        <taxon>Bacillota</taxon>
        <taxon>Bacilli</taxon>
        <taxon>Bacillales</taxon>
        <taxon>Paenibacillaceae</taxon>
        <taxon>Paenibacillus</taxon>
    </lineage>
</organism>
<dbReference type="GO" id="GO:0003887">
    <property type="term" value="F:DNA-directed DNA polymerase activity"/>
    <property type="evidence" value="ECO:0007669"/>
    <property type="project" value="UniProtKB-EC"/>
</dbReference>
<dbReference type="SMART" id="SM00480">
    <property type="entry name" value="POL3Bc"/>
    <property type="match status" value="1"/>
</dbReference>
<proteinExistence type="inferred from homology"/>
<comment type="function">
    <text evidence="10">Confers DNA tethering and processivity to DNA polymerases and other proteins. Acts as a clamp, forming a ring around DNA (a reaction catalyzed by the clamp-loading complex) which diffuses in an ATP-independent manner freely and bidirectionally along dsDNA. Initially characterized for its ability to contact the catalytic subunit of DNA polymerase III (Pol III), a complex, multichain enzyme responsible for most of the replicative synthesis in bacteria; Pol III exhibits 3'-5' exonuclease proofreading activity. The beta chain is required for initiation of replication as well as for processivity of DNA replication.</text>
</comment>
<dbReference type="Pfam" id="PF02768">
    <property type="entry name" value="DNA_pol3_beta_3"/>
    <property type="match status" value="1"/>
</dbReference>
<sequence>MEFSIDKKHLLKPLEEVLKAVPNKPPIPILTNIMFEVNESGLTLLAGDGNLFIQAHVEPEYFEFVSAGKLAVTGKLIMDIIKKIGSDVTVKAKGFQVSIQSGRSCFELSGVDPEEFPIAPEVPNGTISVSSILLKTMIAKTFFAVYNKDDYRILNGIHFQFSPNQINLTATNRHRMAQVLAEVECEREVSASIENLDKLMKILDVDTNIELSLSMEWFVAKSKEFTLYSRLLEGVYPDIQKMIPNKFNTTIKVNRNELLKAFELVGIIAEQEDGKVKRANLVIGDELEINSKPEGSKKVVDFVECITIDGEKFTLAVNVKYMQDALKAIDENEVIIKLKSPLDPFVISGLNNHNETQLLLPYRIS</sequence>
<dbReference type="SUPFAM" id="SSF55979">
    <property type="entry name" value="DNA clamp"/>
    <property type="match status" value="3"/>
</dbReference>
<evidence type="ECO:0000256" key="9">
    <source>
        <dbReference type="ARBA" id="ARBA00023125"/>
    </source>
</evidence>
<comment type="similarity">
    <text evidence="2 10">Belongs to the beta sliding clamp family.</text>
</comment>
<evidence type="ECO:0000256" key="6">
    <source>
        <dbReference type="ARBA" id="ARBA00022695"/>
    </source>
</evidence>
<feature type="domain" description="DNA polymerase III beta sliding clamp C-terminal" evidence="13">
    <location>
        <begin position="241"/>
        <end position="363"/>
    </location>
</feature>
<dbReference type="Proteomes" id="UP001300012">
    <property type="component" value="Unassembled WGS sequence"/>
</dbReference>
<dbReference type="InterPro" id="IPR022637">
    <property type="entry name" value="DNA_polIII_beta_cen"/>
</dbReference>
<keyword evidence="7 10" id="KW-0235">DNA replication</keyword>
<dbReference type="CDD" id="cd00140">
    <property type="entry name" value="beta_clamp"/>
    <property type="match status" value="1"/>
</dbReference>
<evidence type="ECO:0000256" key="8">
    <source>
        <dbReference type="ARBA" id="ARBA00022932"/>
    </source>
</evidence>
<feature type="domain" description="DNA polymerase III beta sliding clamp N-terminal" evidence="11">
    <location>
        <begin position="1"/>
        <end position="118"/>
    </location>
</feature>
<evidence type="ECO:0000256" key="4">
    <source>
        <dbReference type="ARBA" id="ARBA00022490"/>
    </source>
</evidence>
<dbReference type="Pfam" id="PF02767">
    <property type="entry name" value="DNA_pol3_beta_2"/>
    <property type="match status" value="1"/>
</dbReference>
<keyword evidence="6 10" id="KW-0548">Nucleotidyltransferase</keyword>
<dbReference type="PANTHER" id="PTHR30478:SF0">
    <property type="entry name" value="BETA SLIDING CLAMP"/>
    <property type="match status" value="1"/>
</dbReference>
<evidence type="ECO:0000259" key="11">
    <source>
        <dbReference type="Pfam" id="PF00712"/>
    </source>
</evidence>
<evidence type="ECO:0000256" key="2">
    <source>
        <dbReference type="ARBA" id="ARBA00010752"/>
    </source>
</evidence>
<reference evidence="14 15" key="1">
    <citation type="submission" date="2022-08" db="EMBL/GenBank/DDBJ databases">
        <title>Paenibacillus endoradicis sp. nov., Paenibacillus radicibacter sp. nov and Paenibacillus pararadicis sp. nov., three cold-adapted plant growth-promoting bacteria isolated from root of Larix gmelinii in Great Khingan.</title>
        <authorList>
            <person name="Xue H."/>
        </authorList>
    </citation>
    <scope>NUCLEOTIDE SEQUENCE [LARGE SCALE GENOMIC DNA]</scope>
    <source>
        <strain evidence="14 15">N5-1-1-5</strain>
    </source>
</reference>
<evidence type="ECO:0000259" key="12">
    <source>
        <dbReference type="Pfam" id="PF02767"/>
    </source>
</evidence>
<dbReference type="InterPro" id="IPR001001">
    <property type="entry name" value="DNA_polIII_beta"/>
</dbReference>
<keyword evidence="8 10" id="KW-0239">DNA-directed DNA polymerase</keyword>
<comment type="caution">
    <text evidence="14">The sequence shown here is derived from an EMBL/GenBank/DDBJ whole genome shotgun (WGS) entry which is preliminary data.</text>
</comment>
<protein>
    <recommendedName>
        <fullName evidence="3 10">Beta sliding clamp</fullName>
    </recommendedName>
</protein>
<dbReference type="Gene3D" id="3.70.10.10">
    <property type="match status" value="1"/>
</dbReference>
<dbReference type="Pfam" id="PF00712">
    <property type="entry name" value="DNA_pol3_beta"/>
    <property type="match status" value="1"/>
</dbReference>
<gene>
    <name evidence="14" type="primary">dnaN</name>
    <name evidence="14" type="ORF">NV381_19960</name>
</gene>
<dbReference type="InterPro" id="IPR046938">
    <property type="entry name" value="DNA_clamp_sf"/>
</dbReference>
<dbReference type="EMBL" id="JANQBD010000015">
    <property type="protein sequence ID" value="MCR8633462.1"/>
    <property type="molecule type" value="Genomic_DNA"/>
</dbReference>
<dbReference type="InterPro" id="IPR022634">
    <property type="entry name" value="DNA_polIII_beta_N"/>
</dbReference>
<dbReference type="NCBIfam" id="TIGR00663">
    <property type="entry name" value="dnan"/>
    <property type="match status" value="1"/>
</dbReference>
<dbReference type="Gene3D" id="3.10.150.10">
    <property type="entry name" value="DNA Polymerase III, subunit A, domain 2"/>
    <property type="match status" value="1"/>
</dbReference>
<keyword evidence="15" id="KW-1185">Reference proteome</keyword>
<evidence type="ECO:0000256" key="7">
    <source>
        <dbReference type="ARBA" id="ARBA00022705"/>
    </source>
</evidence>
<feature type="domain" description="DNA polymerase III beta sliding clamp central" evidence="12">
    <location>
        <begin position="131"/>
        <end position="238"/>
    </location>
</feature>
<keyword evidence="4 10" id="KW-0963">Cytoplasm</keyword>
<dbReference type="RefSeq" id="WP_258215038.1">
    <property type="nucleotide sequence ID" value="NZ_JANQBD010000015.1"/>
</dbReference>
<comment type="subcellular location">
    <subcellularLocation>
        <location evidence="1 10">Cytoplasm</location>
    </subcellularLocation>
</comment>